<comment type="caution">
    <text evidence="1">The sequence shown here is derived from an EMBL/GenBank/DDBJ whole genome shotgun (WGS) entry which is preliminary data.</text>
</comment>
<evidence type="ECO:0000313" key="2">
    <source>
        <dbReference type="Proteomes" id="UP001549366"/>
    </source>
</evidence>
<evidence type="ECO:0000313" key="1">
    <source>
        <dbReference type="EMBL" id="MET4758036.1"/>
    </source>
</evidence>
<dbReference type="EMBL" id="JBEWTB010000002">
    <property type="protein sequence ID" value="MET4758036.1"/>
    <property type="molecule type" value="Genomic_DNA"/>
</dbReference>
<dbReference type="Proteomes" id="UP001549366">
    <property type="component" value="Unassembled WGS sequence"/>
</dbReference>
<proteinExistence type="predicted"/>
<name>A0ABV2SJU6_9GAMM</name>
<accession>A0ABV2SJU6</accession>
<sequence>MIKNAALLTVLLFFYTELYSAPMLPRPEQGSLQELRNQVPEACRTQCRLEKKPWIGKIILPGEEKAVDYQNADITEPLNYYCACRNRQASTNRDALYNNTHAAAECPKRCEKEVDKVTKLPGMIWTGAWWSLDTIPSSSVCLCASSMPN</sequence>
<reference evidence="1 2" key="1">
    <citation type="submission" date="2024-06" db="EMBL/GenBank/DDBJ databases">
        <title>Genomic Encyclopedia of Type Strains, Phase V (KMG-V): Genome sequencing to study the core and pangenomes of soil and plant-associated prokaryotes.</title>
        <authorList>
            <person name="Whitman W."/>
        </authorList>
    </citation>
    <scope>NUCLEOTIDE SEQUENCE [LARGE SCALE GENOMIC DNA]</scope>
    <source>
        <strain evidence="1 2">NE40</strain>
    </source>
</reference>
<organism evidence="1 2">
    <name type="scientific">Endozoicomonas lisbonensis</name>
    <dbReference type="NCBI Taxonomy" id="3120522"/>
    <lineage>
        <taxon>Bacteria</taxon>
        <taxon>Pseudomonadati</taxon>
        <taxon>Pseudomonadota</taxon>
        <taxon>Gammaproteobacteria</taxon>
        <taxon>Oceanospirillales</taxon>
        <taxon>Endozoicomonadaceae</taxon>
        <taxon>Endozoicomonas</taxon>
    </lineage>
</organism>
<protein>
    <submittedName>
        <fullName evidence="1">Uncharacterized protein</fullName>
    </submittedName>
</protein>
<keyword evidence="2" id="KW-1185">Reference proteome</keyword>
<gene>
    <name evidence="1" type="ORF">V5J35_003228</name>
</gene>